<accession>A0A0H5RC35</accession>
<feature type="region of interest" description="Disordered" evidence="1">
    <location>
        <begin position="163"/>
        <end position="201"/>
    </location>
</feature>
<dbReference type="InterPro" id="IPR022226">
    <property type="entry name" value="DUF3752"/>
</dbReference>
<feature type="region of interest" description="Disordered" evidence="1">
    <location>
        <begin position="252"/>
        <end position="324"/>
    </location>
</feature>
<evidence type="ECO:0000256" key="1">
    <source>
        <dbReference type="SAM" id="MobiDB-lite"/>
    </source>
</evidence>
<dbReference type="PANTHER" id="PTHR47422:SF1">
    <property type="entry name" value="DNAJ HEAT SHOCK N-TERMINAL DOMAIN-CONTAINING PROTEIN"/>
    <property type="match status" value="1"/>
</dbReference>
<evidence type="ECO:0000259" key="2">
    <source>
        <dbReference type="Pfam" id="PF12572"/>
    </source>
</evidence>
<feature type="non-terminal residue" evidence="3">
    <location>
        <position position="1"/>
    </location>
</feature>
<organism evidence="3">
    <name type="scientific">Spongospora subterranea</name>
    <dbReference type="NCBI Taxonomy" id="70186"/>
    <lineage>
        <taxon>Eukaryota</taxon>
        <taxon>Sar</taxon>
        <taxon>Rhizaria</taxon>
        <taxon>Endomyxa</taxon>
        <taxon>Phytomyxea</taxon>
        <taxon>Plasmodiophorida</taxon>
        <taxon>Plasmodiophoridae</taxon>
        <taxon>Spongospora</taxon>
    </lineage>
</organism>
<feature type="compositionally biased region" description="Basic and acidic residues" evidence="1">
    <location>
        <begin position="252"/>
        <end position="262"/>
    </location>
</feature>
<evidence type="ECO:0000313" key="3">
    <source>
        <dbReference type="EMBL" id="CRZ11172.1"/>
    </source>
</evidence>
<feature type="domain" description="DUF3752" evidence="2">
    <location>
        <begin position="216"/>
        <end position="354"/>
    </location>
</feature>
<dbReference type="EMBL" id="HACM01010730">
    <property type="protein sequence ID" value="CRZ11172.1"/>
    <property type="molecule type" value="Transcribed_RNA"/>
</dbReference>
<dbReference type="PANTHER" id="PTHR47422">
    <property type="entry name" value="DNAJ HEAT SHOCK N-TERMINAL DOMAIN-CONTAINING PROTEIN"/>
    <property type="match status" value="1"/>
</dbReference>
<sequence length="359" mass="39666">CGWGKGGIPPPFGHLALMESRDERRRRKRERRERKEARKRSKRESSLNLPVNVEDALAIVNTLIGVYPSGREELTELFAMIDEGASVDISAIDQAPVRDSLQLLFGCIRLDQSAGSYTRNDQTPSLTSLFHPVLSAPAVDSTDPCSASVQPSPAFPARVFGPQFPGQLPDSDSDSDFGPSLIPSSIPTRPEPLIAHNAGSEKSSVSLRESWMVSLPENRTGVSTVDAMSSRTFSRKGVTEVGDRSLWTDSATDKQRKLDLKLSQKAKAHEKRPKKSLVADVKEPTVDQRDQPISLYERHQRSIAAEKQQQSASTVIPPVSTWDRERDLLQGQPISGQKFQDIVDQSRQLGTRFSKPSTL</sequence>
<proteinExistence type="predicted"/>
<dbReference type="Pfam" id="PF12572">
    <property type="entry name" value="DUF3752"/>
    <property type="match status" value="1"/>
</dbReference>
<dbReference type="AlphaFoldDB" id="A0A0H5RC35"/>
<feature type="compositionally biased region" description="Basic and acidic residues" evidence="1">
    <location>
        <begin position="280"/>
        <end position="300"/>
    </location>
</feature>
<feature type="compositionally biased region" description="Basic residues" evidence="1">
    <location>
        <begin position="264"/>
        <end position="275"/>
    </location>
</feature>
<protein>
    <recommendedName>
        <fullName evidence="2">DUF3752 domain-containing protein</fullName>
    </recommendedName>
</protein>
<name>A0A0H5RC35_9EUKA</name>
<feature type="compositionally biased region" description="Basic residues" evidence="1">
    <location>
        <begin position="24"/>
        <end position="42"/>
    </location>
</feature>
<reference evidence="3" key="1">
    <citation type="submission" date="2015-04" db="EMBL/GenBank/DDBJ databases">
        <title>The genome sequence of the plant pathogenic Rhizarian Plasmodiophora brassicae reveals insights in its biotrophic life cycle and the origin of chitin synthesis.</title>
        <authorList>
            <person name="Schwelm A."/>
            <person name="Fogelqvist J."/>
            <person name="Knaust A."/>
            <person name="Julke S."/>
            <person name="Lilja T."/>
            <person name="Dhandapani V."/>
            <person name="Bonilla-Rosso G."/>
            <person name="Karlsson M."/>
            <person name="Shevchenko A."/>
            <person name="Choi S.R."/>
            <person name="Kim H.G."/>
            <person name="Park J.Y."/>
            <person name="Lim Y.P."/>
            <person name="Ludwig-Muller J."/>
            <person name="Dixelius C."/>
        </authorList>
    </citation>
    <scope>NUCLEOTIDE SEQUENCE</scope>
    <source>
        <tissue evidence="3">Potato root galls</tissue>
    </source>
</reference>
<feature type="region of interest" description="Disordered" evidence="1">
    <location>
        <begin position="1"/>
        <end position="46"/>
    </location>
</feature>